<dbReference type="Pfam" id="PF02517">
    <property type="entry name" value="Rce1-like"/>
    <property type="match status" value="1"/>
</dbReference>
<gene>
    <name evidence="3" type="ORF">DXH47_08955</name>
</gene>
<comment type="caution">
    <text evidence="3">The sequence shown here is derived from an EMBL/GenBank/DDBJ whole genome shotgun (WGS) entry which is preliminary data.</text>
</comment>
<organism evidence="3 4">
    <name type="scientific">Levilactobacillus suantsaii</name>
    <dbReference type="NCBI Taxonomy" id="2292255"/>
    <lineage>
        <taxon>Bacteria</taxon>
        <taxon>Bacillati</taxon>
        <taxon>Bacillota</taxon>
        <taxon>Bacilli</taxon>
        <taxon>Lactobacillales</taxon>
        <taxon>Lactobacillaceae</taxon>
        <taxon>Levilactobacillus</taxon>
    </lineage>
</organism>
<evidence type="ECO:0000313" key="3">
    <source>
        <dbReference type="EMBL" id="RXI77550.1"/>
    </source>
</evidence>
<accession>A0A4Q0VIY3</accession>
<protein>
    <submittedName>
        <fullName evidence="3">CPBP family intramembrane metalloprotease</fullName>
    </submittedName>
</protein>
<dbReference type="GO" id="GO:0006508">
    <property type="term" value="P:proteolysis"/>
    <property type="evidence" value="ECO:0007669"/>
    <property type="project" value="UniProtKB-KW"/>
</dbReference>
<keyword evidence="3" id="KW-0482">Metalloprotease</keyword>
<dbReference type="PANTHER" id="PTHR36435">
    <property type="entry name" value="SLR1288 PROTEIN"/>
    <property type="match status" value="1"/>
</dbReference>
<evidence type="ECO:0000256" key="1">
    <source>
        <dbReference type="ARBA" id="ARBA00009067"/>
    </source>
</evidence>
<comment type="similarity">
    <text evidence="1">Belongs to the UPF0177 family.</text>
</comment>
<keyword evidence="3" id="KW-0645">Protease</keyword>
<evidence type="ECO:0000259" key="2">
    <source>
        <dbReference type="Pfam" id="PF02517"/>
    </source>
</evidence>
<dbReference type="InterPro" id="IPR003675">
    <property type="entry name" value="Rce1/LyrA-like_dom"/>
</dbReference>
<dbReference type="EMBL" id="QXIL01000020">
    <property type="protein sequence ID" value="RXI77550.1"/>
    <property type="molecule type" value="Genomic_DNA"/>
</dbReference>
<evidence type="ECO:0000313" key="4">
    <source>
        <dbReference type="Proteomes" id="UP000290602"/>
    </source>
</evidence>
<keyword evidence="4" id="KW-1185">Reference proteome</keyword>
<reference evidence="3 4" key="1">
    <citation type="submission" date="2018-08" db="EMBL/GenBank/DDBJ databases">
        <title>Lactobacillus suantsai sp. nov., isolated from traditional fermented suan-tsai in Taiwan.</title>
        <authorList>
            <person name="Huang C.-H."/>
        </authorList>
    </citation>
    <scope>NUCLEOTIDE SEQUENCE [LARGE SCALE GENOMIC DNA]</scope>
    <source>
        <strain evidence="3 4">BCRC 12945</strain>
    </source>
</reference>
<dbReference type="PANTHER" id="PTHR36435:SF1">
    <property type="entry name" value="CAAX AMINO TERMINAL PROTEASE FAMILY PROTEIN"/>
    <property type="match status" value="1"/>
</dbReference>
<dbReference type="Proteomes" id="UP000290602">
    <property type="component" value="Unassembled WGS sequence"/>
</dbReference>
<sequence>MQLRRVGGQLIGLIVLALALIWGLAWGGRWGGLAPLGRLVVQDGGLLVVLLAVNHWWLRVPVFFRSPLTLANQFRVNTLPVIWMVILALGAAEIGAAGLWAMPVGVALGIAILVGCCEEYLFRGLTLGLCLRLFHPTTGPQIWGAVGLSSLLFGALHLINLTHQDLGLPLIQMLNAFALGALFAAVYLRTRSLLWPILAHAFNDFVAFLIMGLTPTTVGPTNKAAVIAVMAVVYLAVAAWLLRRARLTQVQANFVGKA</sequence>
<proteinExistence type="inferred from homology"/>
<dbReference type="GO" id="GO:0008237">
    <property type="term" value="F:metallopeptidase activity"/>
    <property type="evidence" value="ECO:0007669"/>
    <property type="project" value="UniProtKB-KW"/>
</dbReference>
<keyword evidence="3" id="KW-0378">Hydrolase</keyword>
<dbReference type="OrthoDB" id="2329186at2"/>
<dbReference type="RefSeq" id="WP_129032992.1">
    <property type="nucleotide sequence ID" value="NZ_CP059603.1"/>
</dbReference>
<name>A0A4Q0VIY3_9LACO</name>
<dbReference type="GO" id="GO:0004175">
    <property type="term" value="F:endopeptidase activity"/>
    <property type="evidence" value="ECO:0007669"/>
    <property type="project" value="UniProtKB-ARBA"/>
</dbReference>
<dbReference type="InterPro" id="IPR052710">
    <property type="entry name" value="CAAX_protease"/>
</dbReference>
<feature type="domain" description="CAAX prenyl protease 2/Lysostaphin resistance protein A-like" evidence="2">
    <location>
        <begin position="103"/>
        <end position="206"/>
    </location>
</feature>
<dbReference type="AlphaFoldDB" id="A0A4Q0VIY3"/>
<dbReference type="GO" id="GO:0080120">
    <property type="term" value="P:CAAX-box protein maturation"/>
    <property type="evidence" value="ECO:0007669"/>
    <property type="project" value="UniProtKB-ARBA"/>
</dbReference>